<feature type="non-terminal residue" evidence="1">
    <location>
        <position position="264"/>
    </location>
</feature>
<name>X0WCA7_9ZZZZ</name>
<comment type="caution">
    <text evidence="1">The sequence shown here is derived from an EMBL/GenBank/DDBJ whole genome shotgun (WGS) entry which is preliminary data.</text>
</comment>
<proteinExistence type="predicted"/>
<dbReference type="EMBL" id="BARS01028595">
    <property type="protein sequence ID" value="GAG10311.1"/>
    <property type="molecule type" value="Genomic_DNA"/>
</dbReference>
<organism evidence="1">
    <name type="scientific">marine sediment metagenome</name>
    <dbReference type="NCBI Taxonomy" id="412755"/>
    <lineage>
        <taxon>unclassified sequences</taxon>
        <taxon>metagenomes</taxon>
        <taxon>ecological metagenomes</taxon>
    </lineage>
</organism>
<reference evidence="1" key="1">
    <citation type="journal article" date="2014" name="Front. Microbiol.">
        <title>High frequency of phylogenetically diverse reductive dehalogenase-homologous genes in deep subseafloor sedimentary metagenomes.</title>
        <authorList>
            <person name="Kawai M."/>
            <person name="Futagami T."/>
            <person name="Toyoda A."/>
            <person name="Takaki Y."/>
            <person name="Nishi S."/>
            <person name="Hori S."/>
            <person name="Arai W."/>
            <person name="Tsubouchi T."/>
            <person name="Morono Y."/>
            <person name="Uchiyama I."/>
            <person name="Ito T."/>
            <person name="Fujiyama A."/>
            <person name="Inagaki F."/>
            <person name="Takami H."/>
        </authorList>
    </citation>
    <scope>NUCLEOTIDE SEQUENCE</scope>
    <source>
        <strain evidence="1">Expedition CK06-06</strain>
    </source>
</reference>
<feature type="non-terminal residue" evidence="1">
    <location>
        <position position="1"/>
    </location>
</feature>
<sequence>TLPQRIGKYAYYQLGATTLDQLKAAGIIPRKNYSHIANKKPDGLVIYQGRVKAVVEYKQPKDLSSEKDVEKAIGQEIEVAKALCKILIVTDGSKSFWINALNGERIKDGKGNEVRAVFHHLQVQHAAAIESLLDEVDASISKTQSAIRNAHLIDPTPLATRLWQTIWVATGKSPVKCLYNVVELFIFKFLSDLGVLAEDIAFNRIYEKGLSNPEDALEFYAKNSRDRIYRLFPHAPDGTTIINGTIFVTEDGEANITQAFLFQK</sequence>
<accession>X0WCA7</accession>
<evidence type="ECO:0000313" key="1">
    <source>
        <dbReference type="EMBL" id="GAG10311.1"/>
    </source>
</evidence>
<gene>
    <name evidence="1" type="ORF">S01H1_44801</name>
</gene>
<protein>
    <submittedName>
        <fullName evidence="1">Uncharacterized protein</fullName>
    </submittedName>
</protein>
<dbReference type="AlphaFoldDB" id="X0WCA7"/>